<sequence>MHQEQQVDICSIDNDGERNAVWNMMYFEKWGHFPSKNLQSLYEKFLNDKNFGVLVDELLNQLRKAGEKLDNITSQDILSVTSQAGKTASIGAIGKSLNYLVARETVKASIGGGVTQGGKRMAIVAIEQTATRAAAQGGAVAFKVLGSFGVGIASAVGEFAAGTIAEQFGFKDKRIENAAALLGAIGAGALAGAFVGGPVGAAAGAGVGAVSFAVGQTFGALARTGWGPADNWVYYETHDAHNMCFGSYASDDKMYWKTYCNKYPDANSKGDCFSAGQGQDRSFQVTVWEGNTTKAHHQEVFYRDLIKASRINGRLIIVHCRGGFSPYAGSTVITYKS</sequence>
<dbReference type="Proteomes" id="UP000692954">
    <property type="component" value="Unassembled WGS sequence"/>
</dbReference>
<dbReference type="AlphaFoldDB" id="A0A8S1MKQ3"/>
<keyword evidence="2" id="KW-1185">Reference proteome</keyword>
<name>A0A8S1MKQ3_9CILI</name>
<evidence type="ECO:0000313" key="1">
    <source>
        <dbReference type="EMBL" id="CAD8075594.1"/>
    </source>
</evidence>
<comment type="caution">
    <text evidence="1">The sequence shown here is derived from an EMBL/GenBank/DDBJ whole genome shotgun (WGS) entry which is preliminary data.</text>
</comment>
<dbReference type="EMBL" id="CAJJDN010000033">
    <property type="protein sequence ID" value="CAD8075594.1"/>
    <property type="molecule type" value="Genomic_DNA"/>
</dbReference>
<dbReference type="OrthoDB" id="10635822at2759"/>
<evidence type="ECO:0000313" key="2">
    <source>
        <dbReference type="Proteomes" id="UP000692954"/>
    </source>
</evidence>
<proteinExistence type="predicted"/>
<gene>
    <name evidence="1" type="ORF">PSON_ATCC_30995.1.T0330308</name>
</gene>
<organism evidence="1 2">
    <name type="scientific">Paramecium sonneborni</name>
    <dbReference type="NCBI Taxonomy" id="65129"/>
    <lineage>
        <taxon>Eukaryota</taxon>
        <taxon>Sar</taxon>
        <taxon>Alveolata</taxon>
        <taxon>Ciliophora</taxon>
        <taxon>Intramacronucleata</taxon>
        <taxon>Oligohymenophorea</taxon>
        <taxon>Peniculida</taxon>
        <taxon>Parameciidae</taxon>
        <taxon>Paramecium</taxon>
    </lineage>
</organism>
<reference evidence="1" key="1">
    <citation type="submission" date="2021-01" db="EMBL/GenBank/DDBJ databases">
        <authorList>
            <consortium name="Genoscope - CEA"/>
            <person name="William W."/>
        </authorList>
    </citation>
    <scope>NUCLEOTIDE SEQUENCE</scope>
</reference>
<accession>A0A8S1MKQ3</accession>
<protein>
    <submittedName>
        <fullName evidence="1">Uncharacterized protein</fullName>
    </submittedName>
</protein>